<dbReference type="EMBL" id="BAAFST010000013">
    <property type="protein sequence ID" value="GAB1298431.1"/>
    <property type="molecule type" value="Genomic_DNA"/>
</dbReference>
<dbReference type="InterPro" id="IPR011011">
    <property type="entry name" value="Znf_FYVE_PHD"/>
</dbReference>
<gene>
    <name evidence="7" type="ORF">APTSU1_001366700</name>
</gene>
<dbReference type="Gene3D" id="3.30.500.40">
    <property type="match status" value="1"/>
</dbReference>
<dbReference type="Proteomes" id="UP001623349">
    <property type="component" value="Unassembled WGS sequence"/>
</dbReference>
<evidence type="ECO:0000256" key="2">
    <source>
        <dbReference type="ARBA" id="ARBA00022771"/>
    </source>
</evidence>
<dbReference type="CDD" id="cd15729">
    <property type="entry name" value="FYVE_endofin"/>
    <property type="match status" value="1"/>
</dbReference>
<dbReference type="PIRSF" id="PIRSF037289">
    <property type="entry name" value="SARA/endofin"/>
    <property type="match status" value="1"/>
</dbReference>
<dbReference type="InterPro" id="IPR035438">
    <property type="entry name" value="SARA/endofin"/>
</dbReference>
<protein>
    <submittedName>
        <fullName evidence="7">Zinc finger FYVE domain-containing protein 16</fullName>
    </submittedName>
</protein>
<keyword evidence="1" id="KW-0479">Metal-binding</keyword>
<name>A0ABQ0FGR2_APOSI</name>
<proteinExistence type="predicted"/>
<sequence length="1610" mass="175568">MDSYFKAAVSDLDKLLDDFEQNPDKQDYFQDVYAFNQCSVSSELASPQLALLSKGQRRIRSCASSEACCEEADETFLKGQIREGLTSRQNEKNVVGLDLLSSVDASTSDEIQPSCMRRCSKPVCDLISDMGNLVHATNSEEDIKQLLPDDSKSPADTLITSDSSSVSETLIGLDLSSVSDTLTVSSVDCGSNAVREEQNNINAGVQNRDSSSIKELGVKVDMALFDSCKYNRTENLKDKMISNELETVDFDMSSVLTEQSSEMSNTKDNPQYEQLPCELLEDDGCLAEEKVGMAVTNIEGLEGGGGGNTITMPCKLPKKEGLSPGDPASKDENFKLPDFSSQENRTAVFMKQTVKEESGNLDLRDSNDTAHVSGDGMPPSLSSLSLSGSLCASLIDSNVHSDILPPDESEGPSDGAVTLREEIQKSAVLDGETELLKKEKCKSIFLQPVNEKEGDGKAELEEMVIGGESLETPEDASSATAAGSPVTLSAASAPEAPGPCEGLTFPSSDMNGQELDYFNIDESMRSGILISDAELDAFLKEQCLQNSNTTSFGENVNDSQLQMNQKATKELNDENTGDIYFNAEAGAAGENGGVVICETTDKENTVENSTIPTERGLSACQPDIRDELPVPRTNTQAVGGARPKQLLNLPPGTRSCKELKKPHVLDVPESKPGTASAVAAPTCSADHMPDSQASFNSNYIDIDSNFEGGSSLVTANKDSLPENIRKESLLLGQKQPTWVPDSEAPNCMNCQVKFTFTKRRHHCRACGKVFCGVCCNRKCKLQYLEKEARVCVICYETINKAQAFERMMSPGGSCLKSNSNECATAQPLQETQTSSTPSPTTLPISALKQPNVEVDHVPENRREYGLQMAYCRMVKLQILRNYHLEVKDVLMTLVLSYLIRPHHFANYIISELKTVGSADAADTHRGQRRALDSLELEPGVGMINKVDHTHSPTVEKSNNGLGGIIRSEITQSPICHTAPVERLPGSTGTEGLPMPGPLTLEDDVFVDSEEPSTPTVVPANTGLPVTSISDYRLLCGVAKCVCSDISLLPDDDVGLPPLLATSGEDGSVPVVQERPSHEQIILLLEGEGFPPATFVLNANLLVNVKLVFYSSDKYWYFSTNGLHGLGQAEIVILLLCLPNEDTVPKDIFRLFITIYKDALKGKYIENLDNLTFTESFLNSKDHGGFLFITPTFQKLDDLPVPRDPFLCGILIQKLEIPWAKVFPMRLMLRLGAEYKGVSLCSPGCLRTQSVDQAGLELRNPPASASQMLRLQVSYPAPLTSVRGRKPLFGEIGHTIMNLLVDLRNYQYTLHNIDQLLIHMEMGKSCIKIPRKKYSDVMKVINSSNEHVISIGASFSTEADSHLVCVQNDGVYQTQANSATGQPRKVTGASFVVFNGALKTSSGFLAKSSIVEDGLMVQITPETMDGLRLALREQKDFKIQCGKVDAVDLREYVDICWVDSEERKNKGVISSVDGISLEGFPSEKIKLETDFETEEKTVKCTEVFCFLKDQDISVVSSSYQFAKEIATACSAALCPHLRTLKSNRMNKIGLRVSIDTDMVEFQAGCEGQLLPQHYLNDLDSALIPVIHGGTSSSSLPLEIELAFFILENLSE</sequence>
<evidence type="ECO:0000256" key="4">
    <source>
        <dbReference type="PROSITE-ProRule" id="PRU00091"/>
    </source>
</evidence>
<dbReference type="InterPro" id="IPR017455">
    <property type="entry name" value="Znf_FYVE-rel"/>
</dbReference>
<dbReference type="SMART" id="SM01421">
    <property type="entry name" value="DUF3480"/>
    <property type="match status" value="1"/>
</dbReference>
<feature type="domain" description="FYVE-type" evidence="6">
    <location>
        <begin position="741"/>
        <end position="799"/>
    </location>
</feature>
<feature type="compositionally biased region" description="Basic and acidic residues" evidence="5">
    <location>
        <begin position="354"/>
        <end position="368"/>
    </location>
</feature>
<dbReference type="PANTHER" id="PTHR46319">
    <property type="entry name" value="ZINC FINGER FYVE DOMAIN-CONTAINING PROTEIN"/>
    <property type="match status" value="1"/>
</dbReference>
<comment type="caution">
    <text evidence="7">The sequence shown here is derived from an EMBL/GenBank/DDBJ whole genome shotgun (WGS) entry which is preliminary data.</text>
</comment>
<evidence type="ECO:0000256" key="3">
    <source>
        <dbReference type="ARBA" id="ARBA00022833"/>
    </source>
</evidence>
<dbReference type="InterPro" id="IPR013083">
    <property type="entry name" value="Znf_RING/FYVE/PHD"/>
</dbReference>
<keyword evidence="8" id="KW-1185">Reference proteome</keyword>
<dbReference type="SMART" id="SM00064">
    <property type="entry name" value="FYVE"/>
    <property type="match status" value="1"/>
</dbReference>
<evidence type="ECO:0000256" key="1">
    <source>
        <dbReference type="ARBA" id="ARBA00022723"/>
    </source>
</evidence>
<keyword evidence="3" id="KW-0862">Zinc</keyword>
<evidence type="ECO:0000259" key="6">
    <source>
        <dbReference type="PROSITE" id="PS50178"/>
    </source>
</evidence>
<keyword evidence="2 4" id="KW-0863">Zinc-finger</keyword>
<dbReference type="PROSITE" id="PS50178">
    <property type="entry name" value="ZF_FYVE"/>
    <property type="match status" value="1"/>
</dbReference>
<dbReference type="SUPFAM" id="SSF57903">
    <property type="entry name" value="FYVE/PHD zinc finger"/>
    <property type="match status" value="1"/>
</dbReference>
<feature type="region of interest" description="Disordered" evidence="5">
    <location>
        <begin position="471"/>
        <end position="508"/>
    </location>
</feature>
<feature type="region of interest" description="Disordered" evidence="5">
    <location>
        <begin position="826"/>
        <end position="849"/>
    </location>
</feature>
<feature type="region of interest" description="Disordered" evidence="5">
    <location>
        <begin position="314"/>
        <end position="338"/>
    </location>
</feature>
<organism evidence="7 8">
    <name type="scientific">Apodemus speciosus</name>
    <name type="common">Large Japanese field mouse</name>
    <dbReference type="NCBI Taxonomy" id="105296"/>
    <lineage>
        <taxon>Eukaryota</taxon>
        <taxon>Metazoa</taxon>
        <taxon>Chordata</taxon>
        <taxon>Craniata</taxon>
        <taxon>Vertebrata</taxon>
        <taxon>Euteleostomi</taxon>
        <taxon>Mammalia</taxon>
        <taxon>Eutheria</taxon>
        <taxon>Euarchontoglires</taxon>
        <taxon>Glires</taxon>
        <taxon>Rodentia</taxon>
        <taxon>Myomorpha</taxon>
        <taxon>Muroidea</taxon>
        <taxon>Muridae</taxon>
        <taxon>Murinae</taxon>
        <taxon>Apodemus</taxon>
    </lineage>
</organism>
<feature type="region of interest" description="Disordered" evidence="5">
    <location>
        <begin position="354"/>
        <end position="377"/>
    </location>
</feature>
<evidence type="ECO:0000313" key="7">
    <source>
        <dbReference type="EMBL" id="GAB1298431.1"/>
    </source>
</evidence>
<dbReference type="InterPro" id="IPR000306">
    <property type="entry name" value="Znf_FYVE"/>
</dbReference>
<dbReference type="Gene3D" id="3.30.40.10">
    <property type="entry name" value="Zinc/RING finger domain, C3HC4 (zinc finger)"/>
    <property type="match status" value="1"/>
</dbReference>
<feature type="compositionally biased region" description="Polar residues" evidence="5">
    <location>
        <begin position="475"/>
        <end position="490"/>
    </location>
</feature>
<reference evidence="7 8" key="1">
    <citation type="submission" date="2024-08" db="EMBL/GenBank/DDBJ databases">
        <title>The draft genome of Apodemus speciosus.</title>
        <authorList>
            <person name="Nabeshima K."/>
            <person name="Suzuki S."/>
            <person name="Onuma M."/>
        </authorList>
    </citation>
    <scope>NUCLEOTIDE SEQUENCE [LARGE SCALE GENOMIC DNA]</scope>
    <source>
        <strain evidence="7">IB14-021</strain>
    </source>
</reference>
<dbReference type="PANTHER" id="PTHR46319:SF1">
    <property type="entry name" value="ZINC FINGER FYVE DOMAIN-CONTAINING PROTEIN 16"/>
    <property type="match status" value="1"/>
</dbReference>
<dbReference type="InterPro" id="IPR022557">
    <property type="entry name" value="SARA-like_C"/>
</dbReference>
<dbReference type="Gene3D" id="3.30.1360.220">
    <property type="entry name" value="Domain of unknown function (DUF3480), N-terminal subdomain"/>
    <property type="match status" value="1"/>
</dbReference>
<dbReference type="Pfam" id="PF11979">
    <property type="entry name" value="SARA_C"/>
    <property type="match status" value="2"/>
</dbReference>
<evidence type="ECO:0000313" key="8">
    <source>
        <dbReference type="Proteomes" id="UP001623349"/>
    </source>
</evidence>
<evidence type="ECO:0000256" key="5">
    <source>
        <dbReference type="SAM" id="MobiDB-lite"/>
    </source>
</evidence>
<dbReference type="Pfam" id="PF01363">
    <property type="entry name" value="FYVE"/>
    <property type="match status" value="1"/>
</dbReference>
<accession>A0ABQ0FGR2</accession>
<feature type="compositionally biased region" description="Low complexity" evidence="5">
    <location>
        <begin position="826"/>
        <end position="843"/>
    </location>
</feature>